<evidence type="ECO:0000313" key="3">
    <source>
        <dbReference type="EMBL" id="OLA37052.1"/>
    </source>
</evidence>
<evidence type="ECO:0000313" key="4">
    <source>
        <dbReference type="Proteomes" id="UP000186777"/>
    </source>
</evidence>
<feature type="coiled-coil region" evidence="1">
    <location>
        <begin position="367"/>
        <end position="394"/>
    </location>
</feature>
<name>A0A1Q6R3V0_9FIRM</name>
<proteinExistence type="predicted"/>
<keyword evidence="1" id="KW-0175">Coiled coil</keyword>
<evidence type="ECO:0000256" key="1">
    <source>
        <dbReference type="SAM" id="Coils"/>
    </source>
</evidence>
<dbReference type="AlphaFoldDB" id="A0A1Q6R3V0"/>
<accession>A0A1Q6R3V0</accession>
<dbReference type="Proteomes" id="UP000186777">
    <property type="component" value="Unassembled WGS sequence"/>
</dbReference>
<dbReference type="Pfam" id="PF07510">
    <property type="entry name" value="GmrSD_C"/>
    <property type="match status" value="1"/>
</dbReference>
<protein>
    <recommendedName>
        <fullName evidence="2">GmrSD restriction endonucleases C-terminal domain-containing protein</fullName>
    </recommendedName>
</protein>
<dbReference type="InterPro" id="IPR011089">
    <property type="entry name" value="GmrSD_C"/>
</dbReference>
<dbReference type="RefSeq" id="WP_303680102.1">
    <property type="nucleotide sequence ID" value="NZ_MNTG01000034.1"/>
</dbReference>
<dbReference type="EMBL" id="MNTG01000034">
    <property type="protein sequence ID" value="OLA37052.1"/>
    <property type="molecule type" value="Genomic_DNA"/>
</dbReference>
<feature type="domain" description="GmrSD restriction endonucleases C-terminal" evidence="2">
    <location>
        <begin position="10"/>
        <end position="114"/>
    </location>
</feature>
<comment type="caution">
    <text evidence="3">The sequence shown here is derived from an EMBL/GenBank/DDBJ whole genome shotgun (WGS) entry which is preliminary data.</text>
</comment>
<evidence type="ECO:0000259" key="2">
    <source>
        <dbReference type="Pfam" id="PF07510"/>
    </source>
</evidence>
<dbReference type="STRING" id="626940.BHW43_07710"/>
<reference evidence="3 4" key="1">
    <citation type="journal article" date="2016" name="Nat. Biotechnol.">
        <title>Measurement of bacterial replication rates in microbial communities.</title>
        <authorList>
            <person name="Brown C.T."/>
            <person name="Olm M.R."/>
            <person name="Thomas B.C."/>
            <person name="Banfield J.F."/>
        </authorList>
    </citation>
    <scope>NUCLEOTIDE SEQUENCE [LARGE SCALE GENOMIC DNA]</scope>
    <source>
        <strain evidence="3">46_33</strain>
    </source>
</reference>
<organism evidence="3 4">
    <name type="scientific">Phascolarctobacterium succinatutens</name>
    <dbReference type="NCBI Taxonomy" id="626940"/>
    <lineage>
        <taxon>Bacteria</taxon>
        <taxon>Bacillati</taxon>
        <taxon>Bacillota</taxon>
        <taxon>Negativicutes</taxon>
        <taxon>Acidaminococcales</taxon>
        <taxon>Acidaminococcaceae</taxon>
        <taxon>Phascolarctobacterium</taxon>
    </lineage>
</organism>
<gene>
    <name evidence="3" type="ORF">BHW43_07710</name>
</gene>
<sequence>MSDKIKRSQVDDINRRNNAADSYKNRSFGKKKSVIDEYTGDKIFYNANKHINEKQSNVDHIVPLDEQIRRYGSDLTPEQIRTMANDDANLANTNASLNKSKGALNNHEYIAKKYTEAGAAKINDASETLFGKKIFKTNKKAVDCPDAVTSVNMLKEEVKAEAHIRTQATKYKIANTVDEIKNSKIISSKLDAVAPSVKKAASAGREAAFVTVAVSGLTNLVGLVKGEQDIKQAVKNVGKDTVRSFGSAAGISVVQDGVVAVAKKAGAKDFAKLAGKNLPIMQLTMAVEIGGIVANYLDGNISGEECSAQIVCGTAGVLAANMAFALGGPVAAVVTSLVVGEITRAVTKYQMERRLDKKRQAEFKHIINTALQSLAQQKQRIDEYNKAKDAYMTAAFDGGFELVMQGVYAVDDKAITQGLNSILAVFKQKCAFQSLEEFNNFFDDKDAVLTL</sequence>